<dbReference type="KEGG" id="gbi:PG2T_08470"/>
<reference evidence="3" key="1">
    <citation type="submission" date="2016-03" db="EMBL/GenBank/DDBJ databases">
        <title>Complete genome sequence of Solimmundus cernigliae, representing a novel lineage of polycyclic aromatic hydrocarbon degraders within the Gammaproteobacteria.</title>
        <authorList>
            <person name="Singleton D.R."/>
            <person name="Dickey A.N."/>
            <person name="Scholl E.H."/>
            <person name="Wright F.A."/>
            <person name="Aitken M.D."/>
        </authorList>
    </citation>
    <scope>NUCLEOTIDE SEQUENCE [LARGE SCALE GENOMIC DNA]</scope>
    <source>
        <strain evidence="3">TR3.2</strain>
    </source>
</reference>
<dbReference type="RefSeq" id="WP_068804201.1">
    <property type="nucleotide sequence ID" value="NZ_CP014671.1"/>
</dbReference>
<dbReference type="STRING" id="1810504.PG2T_08470"/>
<accession>A0A1B1YTU5</accession>
<dbReference type="InParanoid" id="A0A1B1YTU5"/>
<organism evidence="2 3">
    <name type="scientific">Immundisolibacter cernigliae</name>
    <dbReference type="NCBI Taxonomy" id="1810504"/>
    <lineage>
        <taxon>Bacteria</taxon>
        <taxon>Pseudomonadati</taxon>
        <taxon>Pseudomonadota</taxon>
        <taxon>Gammaproteobacteria</taxon>
        <taxon>Immundisolibacterales</taxon>
        <taxon>Immundisolibacteraceae</taxon>
        <taxon>Immundisolibacter</taxon>
    </lineage>
</organism>
<evidence type="ECO:0000256" key="1">
    <source>
        <dbReference type="SAM" id="SignalP"/>
    </source>
</evidence>
<gene>
    <name evidence="2" type="ORF">PG2T_08470</name>
</gene>
<dbReference type="Pfam" id="PF09839">
    <property type="entry name" value="DUF2066"/>
    <property type="match status" value="1"/>
</dbReference>
<sequence length="339" mass="34815">MRLPLPLVCVVLALGLCRPAAALDLYQASAPLADAGDAARTSAVTTAFGRVLGQVAGRPAAAALAQQPAGRAAAQLALLGFGSKTGPAGEPLIEARFEPRAVREFLAAQHVAILPDQRPTLLLWLLAGTDAGPTWVGADEPLELASMLAQAAADRGLPLLLPMLDLGERANLPASVDPADPASLAALSTAAARYRPDGVLYGRLDGGGERWRAELRLALPGKDDAVWSATGTSQQAAVDAALDRLALQLAPAAAPPDGPLAAVQIAIDGVDGMAAYGRVWEHLGQVPGLRGLRPLALGNGRAMFRFELAGGEAALAGRVEPGAPFARVAGEAPTYRYQP</sequence>
<dbReference type="EMBL" id="CP014671">
    <property type="protein sequence ID" value="ANX04208.1"/>
    <property type="molecule type" value="Genomic_DNA"/>
</dbReference>
<proteinExistence type="predicted"/>
<keyword evidence="1" id="KW-0732">Signal</keyword>
<dbReference type="OrthoDB" id="6195299at2"/>
<name>A0A1B1YTU5_9GAMM</name>
<keyword evidence="3" id="KW-1185">Reference proteome</keyword>
<feature type="chain" id="PRO_5008533104" description="DUF2066 domain-containing protein" evidence="1">
    <location>
        <begin position="23"/>
        <end position="339"/>
    </location>
</feature>
<evidence type="ECO:0008006" key="4">
    <source>
        <dbReference type="Google" id="ProtNLM"/>
    </source>
</evidence>
<feature type="signal peptide" evidence="1">
    <location>
        <begin position="1"/>
        <end position="22"/>
    </location>
</feature>
<dbReference type="AlphaFoldDB" id="A0A1B1YTU5"/>
<evidence type="ECO:0000313" key="3">
    <source>
        <dbReference type="Proteomes" id="UP000092952"/>
    </source>
</evidence>
<dbReference type="Proteomes" id="UP000092952">
    <property type="component" value="Chromosome"/>
</dbReference>
<dbReference type="InterPro" id="IPR018642">
    <property type="entry name" value="DUF2066"/>
</dbReference>
<evidence type="ECO:0000313" key="2">
    <source>
        <dbReference type="EMBL" id="ANX04208.1"/>
    </source>
</evidence>
<protein>
    <recommendedName>
        <fullName evidence="4">DUF2066 domain-containing protein</fullName>
    </recommendedName>
</protein>